<dbReference type="Gene3D" id="3.90.228.10">
    <property type="match status" value="1"/>
</dbReference>
<feature type="domain" description="PARP catalytic" evidence="2">
    <location>
        <begin position="1"/>
        <end position="141"/>
    </location>
</feature>
<dbReference type="PANTHER" id="PTHR45740:SF2">
    <property type="entry name" value="POLY [ADP-RIBOSE] POLYMERASE"/>
    <property type="match status" value="1"/>
</dbReference>
<reference evidence="3 5" key="2">
    <citation type="journal article" date="2013" name="Nature">
        <title>Insights into bilaterian evolution from three spiralian genomes.</title>
        <authorList>
            <person name="Simakov O."/>
            <person name="Marletaz F."/>
            <person name="Cho S.J."/>
            <person name="Edsinger-Gonzales E."/>
            <person name="Havlak P."/>
            <person name="Hellsten U."/>
            <person name="Kuo D.H."/>
            <person name="Larsson T."/>
            <person name="Lv J."/>
            <person name="Arendt D."/>
            <person name="Savage R."/>
            <person name="Osoegawa K."/>
            <person name="de Jong P."/>
            <person name="Grimwood J."/>
            <person name="Chapman J.A."/>
            <person name="Shapiro H."/>
            <person name="Aerts A."/>
            <person name="Otillar R.P."/>
            <person name="Terry A.Y."/>
            <person name="Boore J.L."/>
            <person name="Grigoriev I.V."/>
            <person name="Lindberg D.R."/>
            <person name="Seaver E.C."/>
            <person name="Weisblat D.A."/>
            <person name="Putnam N.H."/>
            <person name="Rokhsar D.S."/>
        </authorList>
    </citation>
    <scope>NUCLEOTIDE SEQUENCE</scope>
    <source>
        <strain evidence="3 5">I ESC-2004</strain>
    </source>
</reference>
<dbReference type="HOGENOM" id="CLU_014825_3_2_1"/>
<evidence type="ECO:0000313" key="3">
    <source>
        <dbReference type="EMBL" id="ELU17796.1"/>
    </source>
</evidence>
<dbReference type="GO" id="GO:0003950">
    <property type="term" value="F:NAD+ poly-ADP-ribosyltransferase activity"/>
    <property type="evidence" value="ECO:0007669"/>
    <property type="project" value="UniProtKB-UniRule"/>
</dbReference>
<name>R7VKY8_CAPTE</name>
<dbReference type="EC" id="2.4.2.-" evidence="1"/>
<dbReference type="EMBL" id="KB292306">
    <property type="protein sequence ID" value="ELU17796.1"/>
    <property type="molecule type" value="Genomic_DNA"/>
</dbReference>
<accession>R7VKY8</accession>
<dbReference type="OrthoDB" id="6133115at2759"/>
<dbReference type="PROSITE" id="PS51059">
    <property type="entry name" value="PARP_CATALYTIC"/>
    <property type="match status" value="1"/>
</dbReference>
<dbReference type="CDD" id="cd01439">
    <property type="entry name" value="TCCD_inducible_PARP_like"/>
    <property type="match status" value="1"/>
</dbReference>
<dbReference type="GO" id="GO:0005634">
    <property type="term" value="C:nucleus"/>
    <property type="evidence" value="ECO:0007669"/>
    <property type="project" value="TreeGrafter"/>
</dbReference>
<reference evidence="5" key="1">
    <citation type="submission" date="2012-12" db="EMBL/GenBank/DDBJ databases">
        <authorList>
            <person name="Hellsten U."/>
            <person name="Grimwood J."/>
            <person name="Chapman J.A."/>
            <person name="Shapiro H."/>
            <person name="Aerts A."/>
            <person name="Otillar R.P."/>
            <person name="Terry A.Y."/>
            <person name="Boore J.L."/>
            <person name="Simakov O."/>
            <person name="Marletaz F."/>
            <person name="Cho S.-J."/>
            <person name="Edsinger-Gonzales E."/>
            <person name="Havlak P."/>
            <person name="Kuo D.-H."/>
            <person name="Larsson T."/>
            <person name="Lv J."/>
            <person name="Arendt D."/>
            <person name="Savage R."/>
            <person name="Osoegawa K."/>
            <person name="de Jong P."/>
            <person name="Lindberg D.R."/>
            <person name="Seaver E.C."/>
            <person name="Weisblat D.A."/>
            <person name="Putnam N.H."/>
            <person name="Grigoriev I.V."/>
            <person name="Rokhsar D.S."/>
        </authorList>
    </citation>
    <scope>NUCLEOTIDE SEQUENCE</scope>
    <source>
        <strain evidence="5">I ESC-2004</strain>
    </source>
</reference>
<gene>
    <name evidence="3" type="ORF">CAPTEDRAFT_111679</name>
</gene>
<sequence length="141" mass="16098">MKQQYGEEPRELSLFHGTPDIDTVRCICNQSFDWRLSGQYGSKYGDGAYFATRAFYSSHYTRPSLVNARRYMFQADVLVGKHTQGYPGMKRPPPLGSKKHGLLYNSVVDNVLSPQVYVIFNSDQSYPTYLIEYDDVQAGYA</sequence>
<dbReference type="Proteomes" id="UP000014760">
    <property type="component" value="Unassembled WGS sequence"/>
</dbReference>
<keyword evidence="1" id="KW-0520">NAD</keyword>
<dbReference type="EMBL" id="AMQN01016677">
    <property type="status" value="NOT_ANNOTATED_CDS"/>
    <property type="molecule type" value="Genomic_DNA"/>
</dbReference>
<dbReference type="EnsemblMetazoa" id="CapteT111679">
    <property type="protein sequence ID" value="CapteP111679"/>
    <property type="gene ID" value="CapteG111679"/>
</dbReference>
<keyword evidence="1" id="KW-0808">Transferase</keyword>
<dbReference type="AlphaFoldDB" id="R7VKY8"/>
<dbReference type="PANTHER" id="PTHR45740">
    <property type="entry name" value="POLY [ADP-RIBOSE] POLYMERASE"/>
    <property type="match status" value="1"/>
</dbReference>
<dbReference type="InterPro" id="IPR051712">
    <property type="entry name" value="ARTD-AVP"/>
</dbReference>
<dbReference type="GO" id="GO:1990404">
    <property type="term" value="F:NAD+-protein mono-ADP-ribosyltransferase activity"/>
    <property type="evidence" value="ECO:0007669"/>
    <property type="project" value="TreeGrafter"/>
</dbReference>
<dbReference type="Pfam" id="PF00644">
    <property type="entry name" value="PARP"/>
    <property type="match status" value="1"/>
</dbReference>
<dbReference type="InterPro" id="IPR012317">
    <property type="entry name" value="Poly(ADP-ribose)pol_cat_dom"/>
</dbReference>
<keyword evidence="1" id="KW-0328">Glycosyltransferase</keyword>
<evidence type="ECO:0000256" key="1">
    <source>
        <dbReference type="RuleBase" id="RU362114"/>
    </source>
</evidence>
<reference evidence="4" key="3">
    <citation type="submission" date="2015-06" db="UniProtKB">
        <authorList>
            <consortium name="EnsemblMetazoa"/>
        </authorList>
    </citation>
    <scope>IDENTIFICATION</scope>
</reference>
<evidence type="ECO:0000313" key="5">
    <source>
        <dbReference type="Proteomes" id="UP000014760"/>
    </source>
</evidence>
<proteinExistence type="predicted"/>
<evidence type="ECO:0000259" key="2">
    <source>
        <dbReference type="PROSITE" id="PS51059"/>
    </source>
</evidence>
<protein>
    <recommendedName>
        <fullName evidence="1">Poly [ADP-ribose] polymerase</fullName>
        <shortName evidence="1">PARP</shortName>
        <ecNumber evidence="1">2.4.2.-</ecNumber>
    </recommendedName>
</protein>
<organism evidence="3">
    <name type="scientific">Capitella teleta</name>
    <name type="common">Polychaete worm</name>
    <dbReference type="NCBI Taxonomy" id="283909"/>
    <lineage>
        <taxon>Eukaryota</taxon>
        <taxon>Metazoa</taxon>
        <taxon>Spiralia</taxon>
        <taxon>Lophotrochozoa</taxon>
        <taxon>Annelida</taxon>
        <taxon>Polychaeta</taxon>
        <taxon>Sedentaria</taxon>
        <taxon>Scolecida</taxon>
        <taxon>Capitellidae</taxon>
        <taxon>Capitella</taxon>
    </lineage>
</organism>
<dbReference type="SUPFAM" id="SSF56399">
    <property type="entry name" value="ADP-ribosylation"/>
    <property type="match status" value="1"/>
</dbReference>
<dbReference type="OMA" id="FAVRSCY"/>
<evidence type="ECO:0000313" key="4">
    <source>
        <dbReference type="EnsemblMetazoa" id="CapteP111679"/>
    </source>
</evidence>
<dbReference type="STRING" id="283909.R7VKY8"/>
<keyword evidence="5" id="KW-1185">Reference proteome</keyword>